<name>A0AAW2SVV6_9LAMI</name>
<gene>
    <name evidence="2" type="ORF">Scaly_0103700</name>
</gene>
<reference evidence="2" key="2">
    <citation type="journal article" date="2024" name="Plant">
        <title>Genomic evolution and insights into agronomic trait innovations of Sesamum species.</title>
        <authorList>
            <person name="Miao H."/>
            <person name="Wang L."/>
            <person name="Qu L."/>
            <person name="Liu H."/>
            <person name="Sun Y."/>
            <person name="Le M."/>
            <person name="Wang Q."/>
            <person name="Wei S."/>
            <person name="Zheng Y."/>
            <person name="Lin W."/>
            <person name="Duan Y."/>
            <person name="Cao H."/>
            <person name="Xiong S."/>
            <person name="Wang X."/>
            <person name="Wei L."/>
            <person name="Li C."/>
            <person name="Ma Q."/>
            <person name="Ju M."/>
            <person name="Zhao R."/>
            <person name="Li G."/>
            <person name="Mu C."/>
            <person name="Tian Q."/>
            <person name="Mei H."/>
            <person name="Zhang T."/>
            <person name="Gao T."/>
            <person name="Zhang H."/>
        </authorList>
    </citation>
    <scope>NUCLEOTIDE SEQUENCE</scope>
    <source>
        <strain evidence="2">KEN8</strain>
    </source>
</reference>
<dbReference type="Gene3D" id="3.60.10.10">
    <property type="entry name" value="Endonuclease/exonuclease/phosphatase"/>
    <property type="match status" value="1"/>
</dbReference>
<accession>A0AAW2SVV6</accession>
<dbReference type="GO" id="GO:0003824">
    <property type="term" value="F:catalytic activity"/>
    <property type="evidence" value="ECO:0007669"/>
    <property type="project" value="InterPro"/>
</dbReference>
<proteinExistence type="predicted"/>
<dbReference type="Pfam" id="PF03372">
    <property type="entry name" value="Exo_endo_phos"/>
    <property type="match status" value="1"/>
</dbReference>
<dbReference type="PANTHER" id="PTHR33710:SF71">
    <property type="entry name" value="ENDONUCLEASE_EXONUCLEASE_PHOSPHATASE DOMAIN-CONTAINING PROTEIN"/>
    <property type="match status" value="1"/>
</dbReference>
<sequence>MPWIILGDFNCVKSPTEKQLGVPPTWYELKDFVDCCLALGLHDAQTTGCYYTWYSNSDSNPVWCKLDRVFLNNDWLEAGLHYTAHSNPPGCVSDHSPRQKEADLALQNAHTHLESNPGDVAVRDTLGDLRKKTTFLAEAEKHFYYQKAKTHFLKQGDRNTKFFHDMVKRNAARNSILAITKADGSIITSVPDIAQKFIDFYTSLLGTEDQALPIDDGVFHWGPLLTSELASNLCRAVTPAKVKTAVFQINDNKAPGPDAASHLRLRGWGRLYIMILQEGMEYCG</sequence>
<feature type="domain" description="Endonuclease/exonuclease/phosphatase" evidence="1">
    <location>
        <begin position="2"/>
        <end position="95"/>
    </location>
</feature>
<dbReference type="EMBL" id="JACGWM010000001">
    <property type="protein sequence ID" value="KAL0396553.1"/>
    <property type="molecule type" value="Genomic_DNA"/>
</dbReference>
<evidence type="ECO:0000313" key="2">
    <source>
        <dbReference type="EMBL" id="KAL0396553.1"/>
    </source>
</evidence>
<dbReference type="SUPFAM" id="SSF56219">
    <property type="entry name" value="DNase I-like"/>
    <property type="match status" value="1"/>
</dbReference>
<comment type="caution">
    <text evidence="2">The sequence shown here is derived from an EMBL/GenBank/DDBJ whole genome shotgun (WGS) entry which is preliminary data.</text>
</comment>
<reference evidence="2" key="1">
    <citation type="submission" date="2020-06" db="EMBL/GenBank/DDBJ databases">
        <authorList>
            <person name="Li T."/>
            <person name="Hu X."/>
            <person name="Zhang T."/>
            <person name="Song X."/>
            <person name="Zhang H."/>
            <person name="Dai N."/>
            <person name="Sheng W."/>
            <person name="Hou X."/>
            <person name="Wei L."/>
        </authorList>
    </citation>
    <scope>NUCLEOTIDE SEQUENCE</scope>
    <source>
        <strain evidence="2">KEN8</strain>
        <tissue evidence="2">Leaf</tissue>
    </source>
</reference>
<dbReference type="InterPro" id="IPR036691">
    <property type="entry name" value="Endo/exonu/phosph_ase_sf"/>
</dbReference>
<evidence type="ECO:0000259" key="1">
    <source>
        <dbReference type="Pfam" id="PF03372"/>
    </source>
</evidence>
<organism evidence="2">
    <name type="scientific">Sesamum calycinum</name>
    <dbReference type="NCBI Taxonomy" id="2727403"/>
    <lineage>
        <taxon>Eukaryota</taxon>
        <taxon>Viridiplantae</taxon>
        <taxon>Streptophyta</taxon>
        <taxon>Embryophyta</taxon>
        <taxon>Tracheophyta</taxon>
        <taxon>Spermatophyta</taxon>
        <taxon>Magnoliopsida</taxon>
        <taxon>eudicotyledons</taxon>
        <taxon>Gunneridae</taxon>
        <taxon>Pentapetalae</taxon>
        <taxon>asterids</taxon>
        <taxon>lamiids</taxon>
        <taxon>Lamiales</taxon>
        <taxon>Pedaliaceae</taxon>
        <taxon>Sesamum</taxon>
    </lineage>
</organism>
<dbReference type="InterPro" id="IPR005135">
    <property type="entry name" value="Endo/exonuclease/phosphatase"/>
</dbReference>
<dbReference type="PANTHER" id="PTHR33710">
    <property type="entry name" value="BNAC02G09200D PROTEIN"/>
    <property type="match status" value="1"/>
</dbReference>
<dbReference type="AlphaFoldDB" id="A0AAW2SVV6"/>
<protein>
    <recommendedName>
        <fullName evidence="1">Endonuclease/exonuclease/phosphatase domain-containing protein</fullName>
    </recommendedName>
</protein>